<dbReference type="Pfam" id="PF02463">
    <property type="entry name" value="SMC_N"/>
    <property type="match status" value="1"/>
</dbReference>
<dbReference type="InterPro" id="IPR003395">
    <property type="entry name" value="RecF/RecN/SMC_N"/>
</dbReference>
<reference evidence="5 6" key="1">
    <citation type="journal article" date="2015" name="Stand. Genomic Sci.">
        <title>Genomic Encyclopedia of Bacterial and Archaeal Type Strains, Phase III: the genomes of soil and plant-associated and newly described type strains.</title>
        <authorList>
            <person name="Whitman W.B."/>
            <person name="Woyke T."/>
            <person name="Klenk H.P."/>
            <person name="Zhou Y."/>
            <person name="Lilburn T.G."/>
            <person name="Beck B.J."/>
            <person name="De Vos P."/>
            <person name="Vandamme P."/>
            <person name="Eisen J.A."/>
            <person name="Garrity G."/>
            <person name="Hugenholtz P."/>
            <person name="Kyrpides N.C."/>
        </authorList>
    </citation>
    <scope>NUCLEOTIDE SEQUENCE [LARGE SCALE GENOMIC DNA]</scope>
    <source>
        <strain evidence="5 6">CGMCC 1.10685</strain>
    </source>
</reference>
<dbReference type="EMBL" id="CP046904">
    <property type="protein sequence ID" value="QGZ40972.1"/>
    <property type="molecule type" value="Genomic_DNA"/>
</dbReference>
<feature type="domain" description="RecF/RecN/SMC N-terminal" evidence="3">
    <location>
        <begin position="7"/>
        <end position="897"/>
    </location>
</feature>
<dbReference type="OrthoDB" id="174137at2"/>
<dbReference type="GO" id="GO:0006302">
    <property type="term" value="P:double-strand break repair"/>
    <property type="evidence" value="ECO:0007669"/>
    <property type="project" value="TreeGrafter"/>
</dbReference>
<evidence type="ECO:0000259" key="3">
    <source>
        <dbReference type="Pfam" id="PF02463"/>
    </source>
</evidence>
<protein>
    <submittedName>
        <fullName evidence="4">Chromosome segregation protein SMC</fullName>
    </submittedName>
    <submittedName>
        <fullName evidence="5">RecF/RecN/SMC family protein</fullName>
    </submittedName>
</protein>
<dbReference type="GO" id="GO:0005694">
    <property type="term" value="C:chromosome"/>
    <property type="evidence" value="ECO:0007669"/>
    <property type="project" value="InterPro"/>
</dbReference>
<organism evidence="5 6">
    <name type="scientific">Pseudoduganella flava</name>
    <dbReference type="NCBI Taxonomy" id="871742"/>
    <lineage>
        <taxon>Bacteria</taxon>
        <taxon>Pseudomonadati</taxon>
        <taxon>Pseudomonadota</taxon>
        <taxon>Betaproteobacteria</taxon>
        <taxon>Burkholderiales</taxon>
        <taxon>Oxalobacteraceae</taxon>
        <taxon>Telluria group</taxon>
        <taxon>Pseudoduganella</taxon>
    </lineage>
</organism>
<name>A0A562PLJ0_9BURK</name>
<dbReference type="InterPro" id="IPR036277">
    <property type="entry name" value="SMC_hinge_sf"/>
</dbReference>
<dbReference type="SUPFAM" id="SSF52540">
    <property type="entry name" value="P-loop containing nucleoside triphosphate hydrolases"/>
    <property type="match status" value="1"/>
</dbReference>
<dbReference type="RefSeq" id="WP_145877756.1">
    <property type="nucleotide sequence ID" value="NZ_CP046904.1"/>
</dbReference>
<proteinExistence type="predicted"/>
<evidence type="ECO:0000313" key="5">
    <source>
        <dbReference type="EMBL" id="TWI45341.1"/>
    </source>
</evidence>
<reference evidence="4 7" key="3">
    <citation type="submission" date="2019-12" db="EMBL/GenBank/DDBJ databases">
        <title>Draft Genome Sequences of Six Type Strains of the Genus Massilia.</title>
        <authorList>
            <person name="Miess H."/>
            <person name="Frediansyah A."/>
            <person name="Goeker M."/>
            <person name="Gross H."/>
        </authorList>
    </citation>
    <scope>NUCLEOTIDE SEQUENCE [LARGE SCALE GENOMIC DNA]</scope>
    <source>
        <strain evidence="4 7">DSM 26639</strain>
    </source>
</reference>
<dbReference type="InterPro" id="IPR027417">
    <property type="entry name" value="P-loop_NTPase"/>
</dbReference>
<keyword evidence="7" id="KW-1185">Reference proteome</keyword>
<evidence type="ECO:0000256" key="1">
    <source>
        <dbReference type="ARBA" id="ARBA00023054"/>
    </source>
</evidence>
<dbReference type="Gene3D" id="3.40.50.300">
    <property type="entry name" value="P-loop containing nucleotide triphosphate hydrolases"/>
    <property type="match status" value="2"/>
</dbReference>
<gene>
    <name evidence="4" type="ORF">GO485_19120</name>
    <name evidence="5" type="ORF">IP92_03719</name>
</gene>
<dbReference type="Proteomes" id="UP000437862">
    <property type="component" value="Chromosome"/>
</dbReference>
<dbReference type="EMBL" id="VLKW01000007">
    <property type="protein sequence ID" value="TWI45341.1"/>
    <property type="molecule type" value="Genomic_DNA"/>
</dbReference>
<dbReference type="PANTHER" id="PTHR32182">
    <property type="entry name" value="DNA REPLICATION AND REPAIR PROTEIN RECF"/>
    <property type="match status" value="1"/>
</dbReference>
<feature type="coiled-coil region" evidence="2">
    <location>
        <begin position="195"/>
        <end position="229"/>
    </location>
</feature>
<dbReference type="SUPFAM" id="SSF75553">
    <property type="entry name" value="Smc hinge domain"/>
    <property type="match status" value="1"/>
</dbReference>
<evidence type="ECO:0000313" key="4">
    <source>
        <dbReference type="EMBL" id="QGZ40972.1"/>
    </source>
</evidence>
<evidence type="ECO:0000256" key="2">
    <source>
        <dbReference type="SAM" id="Coils"/>
    </source>
</evidence>
<dbReference type="Gene3D" id="1.20.120.1490">
    <property type="match status" value="1"/>
</dbReference>
<dbReference type="Proteomes" id="UP000315112">
    <property type="component" value="Unassembled WGS sequence"/>
</dbReference>
<dbReference type="GO" id="GO:0051276">
    <property type="term" value="P:chromosome organization"/>
    <property type="evidence" value="ECO:0007669"/>
    <property type="project" value="InterPro"/>
</dbReference>
<feature type="coiled-coil region" evidence="2">
    <location>
        <begin position="736"/>
        <end position="795"/>
    </location>
</feature>
<sequence>MFHIKSLELVHWDYWQRIKNIPLDAKIITIAGQNGSGKTTLLDALRTLFGLDCSMGRTYKHYARHSGQQSAWLRAVVDNKPAGRQLSNRPFRSSGFFSEDEVTLFCQIQKNGGDWKRQYLMRPGNVEIEEVTEANDWLGVENYRKRLANAGLSPAMAKVLALEQGETDKLCEYAPRQLLDLVFQVFGDKEVLDAYDEAKRHQRDTEEELKRFEAELEGSRANLEALRLRVANYHQWETLHKERRNLQEEVLPSLEYHEAREKAANISRQLREAKKPLAQVDQVIADKRREVERQAMLLQEAQQQETVLEQESQALQSRLSLLNAKLKPLDSLIEQKTRLQKLAAEAGADVADVAKQLEEKEAELARLRGARDAVSSRIAADKATISALQGKTAMPEPDNVRQMRRVLRDANIPHAMLSDIVEVTDPKWQGAVEGVLGGYASVVLLENASDAAAAYRLAEKERYRHFIVPECVKAHEPKNQSLLSVVRFTARAPEWLIDQLSRITRVDSVEEGAKLGNIEEWITPDAYHKERRGGRSLFVEASRYRFGSAGRTQRQEAIARNLPALEAEEDKYTLQISKLASETSALKARVAGVDAVKELSARADEFDEAARTAVPLRSERLEVGSRLGELQGLMKNATVARTRADGAWNAARMALSEAEAGMRLNYKRQLDQRSDHARALLALRRQWRHLPASWRRPARRQALVDQHVNAHQVDLRIASLQASLARDDWELDATVIDQYQRLNDQLSSRKSETEERRYQNNRAIEATGNARGAYIERLRYTIKQYTKNIKELGALANIEVHADPVKLENDDLLLAQAGLHVRFKFDGKGVIGMNDGEASGGQQVMKSLVLLIGLLKSDEGSGGFVFIDEPFAHLDIRNIQLVGEFLKNTDAQYLMTTPLTHNTDVYDPSELTLITSKKKKDTQWAQPIFVLQRKKDADKAAA</sequence>
<reference evidence="5" key="2">
    <citation type="submission" date="2019-07" db="EMBL/GenBank/DDBJ databases">
        <authorList>
            <person name="Whitman W."/>
            <person name="Huntemann M."/>
            <person name="Clum A."/>
            <person name="Pillay M."/>
            <person name="Palaniappan K."/>
            <person name="Varghese N."/>
            <person name="Mikhailova N."/>
            <person name="Stamatis D."/>
            <person name="Reddy T."/>
            <person name="Daum C."/>
            <person name="Shapiro N."/>
            <person name="Ivanova N."/>
            <person name="Kyrpides N."/>
            <person name="Woyke T."/>
        </authorList>
    </citation>
    <scope>NUCLEOTIDE SEQUENCE</scope>
    <source>
        <strain evidence="5">CGMCC 1.10685</strain>
    </source>
</reference>
<dbReference type="AlphaFoldDB" id="A0A562PLJ0"/>
<dbReference type="PANTHER" id="PTHR32182:SF0">
    <property type="entry name" value="DNA REPLICATION AND REPAIR PROTEIN RECF"/>
    <property type="match status" value="1"/>
</dbReference>
<accession>A0A562PLJ0</accession>
<dbReference type="GO" id="GO:0000731">
    <property type="term" value="P:DNA synthesis involved in DNA repair"/>
    <property type="evidence" value="ECO:0007669"/>
    <property type="project" value="TreeGrafter"/>
</dbReference>
<feature type="coiled-coil region" evidence="2">
    <location>
        <begin position="284"/>
        <end position="318"/>
    </location>
</feature>
<evidence type="ECO:0000313" key="6">
    <source>
        <dbReference type="Proteomes" id="UP000315112"/>
    </source>
</evidence>
<keyword evidence="1 2" id="KW-0175">Coiled coil</keyword>
<dbReference type="GO" id="GO:0005524">
    <property type="term" value="F:ATP binding"/>
    <property type="evidence" value="ECO:0007669"/>
    <property type="project" value="InterPro"/>
</dbReference>
<evidence type="ECO:0000313" key="7">
    <source>
        <dbReference type="Proteomes" id="UP000437862"/>
    </source>
</evidence>
<feature type="coiled-coil region" evidence="2">
    <location>
        <begin position="343"/>
        <end position="377"/>
    </location>
</feature>